<feature type="domain" description="ADF-H" evidence="15">
    <location>
        <begin position="3"/>
        <end position="152"/>
    </location>
</feature>
<dbReference type="SUPFAM" id="SSF50044">
    <property type="entry name" value="SH3-domain"/>
    <property type="match status" value="2"/>
</dbReference>
<feature type="compositionally biased region" description="Basic and acidic residues" evidence="13">
    <location>
        <begin position="1239"/>
        <end position="1248"/>
    </location>
</feature>
<dbReference type="GO" id="GO:0006897">
    <property type="term" value="P:endocytosis"/>
    <property type="evidence" value="ECO:0007669"/>
    <property type="project" value="TreeGrafter"/>
</dbReference>
<dbReference type="Pfam" id="PF14604">
    <property type="entry name" value="SH3_9"/>
    <property type="match status" value="1"/>
</dbReference>
<comment type="caution">
    <text evidence="18">The sequence shown here is derived from an EMBL/GenBank/DDBJ whole genome shotgun (WGS) entry which is preliminary data.</text>
</comment>
<dbReference type="Pfam" id="PF02212">
    <property type="entry name" value="GED"/>
    <property type="match status" value="1"/>
</dbReference>
<dbReference type="InterPro" id="IPR000375">
    <property type="entry name" value="Dynamin_stalk"/>
</dbReference>
<sequence>MASLNLSSNGPSITKSYRSVIDCSLPTSSATYGQWAVFSVSTPLVNAFQRNSDSKESVLKVQNTGAGELEDLIDEFSEGKIQFAFVKVTDPNTGLPKNVLIGWCGEGVPERTKGYFTSHLSAVSKFLSNYHVQITARSEADLTPEGIIQKVGDASGAKYTPDRASPVTAVPKTPSVASKPAFTPTRTGALDSKTVSNVSTRVVPRMTGDDNGWGPDAPPVTRTELEKVQSAYKPTKVDIQAIRSQNQPRTSPYHELAVTENNDVVKGGYQPIGKVDIAAIRKQAREAGELKEDRPEPVRGAYEPIGKVDIAAIRSKVQQQPESSIDKSVSTNPVESRGETVKPLDSPRLTDQPERLTTLPKPKVSNKIGLSSTFTGTKAPLPSGFVSSPAPPATQIGIASRTFADEGGKTPAQQWAERKARERGQGPAPSPSTASGDQGGSKEEWKSSYSGKTWAPVQTTPTGNSVDRDVPQQGQELTTRPEMSLPGQPDFTGQDQKLRGAGMSPSPDEEPVGMSGSENEIIAPHSSQGVKLEEPLDVEAHQAIPSPPQQPRSPTPPTPVPVREPSPIRVAVPVGRGVADAHDEQYSPPPVMPTQSLRQAVPDEEGLEDTAIDIGREASKAAVVDRSEDGALQAIVQYDYEKAEDNEIDLKEGEYVSGIEMVDKDWWLGSNARGERGLFPSNYVEIVKGDQQDHLAPVAGAEEPRESAPIVPAHSAEGTQDVAQPVAIALYDYEAAEDNELSFPEGAQIVNIEFPDDDWWLGEYKGQKGLFPANYVQLEDENNDRTGDNDVLAPHRAANVAGQHEWAEFHHLPGRKFDDFALVKQEIEAETARIAGNNKGINRQPINLKIFSPHVLNLTMVDLPGLTKVPIGDQPSDIEKQTRTLILEYIAKPNSIVLAVSPANVDLVNSEALKLARQVDPMGRRTIGVLTKLDLMDHGTNAMDILSGRVYPLKLGFIGVVNRSQQDIQSGKSLSEALQAEVEFFRHHPAYRNMANRCGTQFLAKTLNTTLMAHIRDRLPDIKARLNTLMGQTQQELASYGNKQFSGEEHRGSLILQLMTRFASSFIASIDGTSSEISTKELCGGARIYYIFNSVFGNSLETIDPTHNLTVSDIRTAIRNSTGPRPSLFVPELAFDLLVKPQIKMLEAPSQRCVELVYEELIKICHTCGSQELLRFPRLQAKLIEVVSDLLRERLGPCSAYVESLISIQRAYINTNHPNFLGAAAAMSSVIQNKQEQERKMILADDRKKRERRRQKELGSVNGAVPISPEEEEDHSAELKTQNLGSRGPTSKNPRSMSPHINKGQDSAITTTLNGVNTNPNAMFGATNTTRDSFLNYFFGKDGMQSSTPLPQPLTQQRQPNHLSEPSISQSIRRTDLRSPMSLPDDYARSPDYGGDMSQHADHAELTLSDRELMETELIRRLISSYFNIVRETIADQVPKAIMHLLVNHSKDVVQNRLVSELYKEDLFSELLYEDDGIKAEREKCERLLETYKEAARIVGEVL</sequence>
<feature type="compositionally biased region" description="Polar residues" evidence="13">
    <location>
        <begin position="1279"/>
        <end position="1296"/>
    </location>
</feature>
<dbReference type="InterPro" id="IPR036028">
    <property type="entry name" value="SH3-like_dom_sf"/>
</dbReference>
<keyword evidence="3 12" id="KW-0728">SH3 domain</keyword>
<evidence type="ECO:0000259" key="16">
    <source>
        <dbReference type="PROSITE" id="PS51388"/>
    </source>
</evidence>
<dbReference type="InterPro" id="IPR022812">
    <property type="entry name" value="Dynamin"/>
</dbReference>
<evidence type="ECO:0000259" key="15">
    <source>
        <dbReference type="PROSITE" id="PS51263"/>
    </source>
</evidence>
<feature type="region of interest" description="Disordered" evidence="13">
    <location>
        <begin position="156"/>
        <end position="189"/>
    </location>
</feature>
<dbReference type="GO" id="GO:0030001">
    <property type="term" value="P:metal ion transport"/>
    <property type="evidence" value="ECO:0007669"/>
    <property type="project" value="UniProtKB-ARBA"/>
</dbReference>
<dbReference type="FunFam" id="3.40.20.10:FF:000045">
    <property type="entry name" value="Actin binding protein, putative"/>
    <property type="match status" value="1"/>
</dbReference>
<dbReference type="InterPro" id="IPR002108">
    <property type="entry name" value="ADF-H"/>
</dbReference>
<dbReference type="Pfam" id="PF00018">
    <property type="entry name" value="SH3_1"/>
    <property type="match status" value="1"/>
</dbReference>
<feature type="compositionally biased region" description="Polar residues" evidence="13">
    <location>
        <begin position="316"/>
        <end position="334"/>
    </location>
</feature>
<keyword evidence="7" id="KW-0378">Hydrolase</keyword>
<feature type="domain" description="GED" evidence="16">
    <location>
        <begin position="1416"/>
        <end position="1503"/>
    </location>
</feature>
<dbReference type="Pfam" id="PF00241">
    <property type="entry name" value="Cofilin_ADF"/>
    <property type="match status" value="1"/>
</dbReference>
<keyword evidence="6" id="KW-1000">Mitochondrion outer membrane</keyword>
<keyword evidence="8" id="KW-0496">Mitochondrion</keyword>
<dbReference type="SMART" id="SM00053">
    <property type="entry name" value="DYNc"/>
    <property type="match status" value="1"/>
</dbReference>
<dbReference type="PRINTS" id="PR00499">
    <property type="entry name" value="P67PHOX"/>
</dbReference>
<dbReference type="InterPro" id="IPR029006">
    <property type="entry name" value="ADF-H/Gelsolin-like_dom_sf"/>
</dbReference>
<evidence type="ECO:0000256" key="4">
    <source>
        <dbReference type="ARBA" id="ARBA00022553"/>
    </source>
</evidence>
<dbReference type="CDD" id="cd11281">
    <property type="entry name" value="ADF_drebrin_like"/>
    <property type="match status" value="1"/>
</dbReference>
<feature type="compositionally biased region" description="Polar residues" evidence="13">
    <location>
        <begin position="447"/>
        <end position="465"/>
    </location>
</feature>
<dbReference type="CDD" id="cd11961">
    <property type="entry name" value="SH3_Abp1_fungi_C2"/>
    <property type="match status" value="1"/>
</dbReference>
<feature type="compositionally biased region" description="Polar residues" evidence="13">
    <location>
        <begin position="1304"/>
        <end position="1314"/>
    </location>
</feature>
<dbReference type="FunFam" id="1.20.120.1240:FF:000022">
    <property type="entry name" value="Dynamin-like GTPase Dnm1"/>
    <property type="match status" value="1"/>
</dbReference>
<dbReference type="PROSITE" id="PS51388">
    <property type="entry name" value="GED"/>
    <property type="match status" value="1"/>
</dbReference>
<evidence type="ECO:0000256" key="2">
    <source>
        <dbReference type="ARBA" id="ARBA00011980"/>
    </source>
</evidence>
<feature type="region of interest" description="Disordered" evidence="13">
    <location>
        <begin position="402"/>
        <end position="566"/>
    </location>
</feature>
<dbReference type="GO" id="GO:0048312">
    <property type="term" value="P:intracellular distribution of mitochondria"/>
    <property type="evidence" value="ECO:0007669"/>
    <property type="project" value="TreeGrafter"/>
</dbReference>
<dbReference type="GO" id="GO:0000266">
    <property type="term" value="P:mitochondrial fission"/>
    <property type="evidence" value="ECO:0007669"/>
    <property type="project" value="TreeGrafter"/>
</dbReference>
<dbReference type="InterPro" id="IPR035718">
    <property type="entry name" value="Abp1_fungi_SH3_C2"/>
</dbReference>
<dbReference type="Gene3D" id="3.40.50.300">
    <property type="entry name" value="P-loop containing nucleotide triphosphate hydrolases"/>
    <property type="match status" value="1"/>
</dbReference>
<dbReference type="InterPro" id="IPR003130">
    <property type="entry name" value="GED"/>
</dbReference>
<feature type="domain" description="SH3" evidence="14">
    <location>
        <begin position="722"/>
        <end position="781"/>
    </location>
</feature>
<dbReference type="InterPro" id="IPR045063">
    <property type="entry name" value="Dynamin_N"/>
</dbReference>
<dbReference type="FunFam" id="1.20.120.1240:FF:000002">
    <property type="entry name" value="Dynamin-1-like protein isoform 1"/>
    <property type="match status" value="1"/>
</dbReference>
<dbReference type="SUPFAM" id="SSF55753">
    <property type="entry name" value="Actin depolymerizing proteins"/>
    <property type="match status" value="1"/>
</dbReference>
<dbReference type="SMART" id="SM00302">
    <property type="entry name" value="GED"/>
    <property type="match status" value="1"/>
</dbReference>
<dbReference type="InterPro" id="IPR030381">
    <property type="entry name" value="G_DYNAMIN_dom"/>
</dbReference>
<dbReference type="GO" id="GO:0005777">
    <property type="term" value="C:peroxisome"/>
    <property type="evidence" value="ECO:0007669"/>
    <property type="project" value="UniProtKB-ARBA"/>
</dbReference>
<evidence type="ECO:0000256" key="5">
    <source>
        <dbReference type="ARBA" id="ARBA00022741"/>
    </source>
</evidence>
<dbReference type="EMBL" id="JACBAF010002289">
    <property type="protein sequence ID" value="KAF7158476.1"/>
    <property type="molecule type" value="Genomic_DNA"/>
</dbReference>
<dbReference type="GO" id="GO:0003924">
    <property type="term" value="F:GTPase activity"/>
    <property type="evidence" value="ECO:0007669"/>
    <property type="project" value="InterPro"/>
</dbReference>
<dbReference type="PROSITE" id="PS51718">
    <property type="entry name" value="G_DYNAMIN_2"/>
    <property type="match status" value="1"/>
</dbReference>
<evidence type="ECO:0000313" key="18">
    <source>
        <dbReference type="EMBL" id="KAF7158476.1"/>
    </source>
</evidence>
<organism evidence="18 19">
    <name type="scientific">Aspergillus hiratsukae</name>
    <dbReference type="NCBI Taxonomy" id="1194566"/>
    <lineage>
        <taxon>Eukaryota</taxon>
        <taxon>Fungi</taxon>
        <taxon>Dikarya</taxon>
        <taxon>Ascomycota</taxon>
        <taxon>Pezizomycotina</taxon>
        <taxon>Eurotiomycetes</taxon>
        <taxon>Eurotiomycetidae</taxon>
        <taxon>Eurotiales</taxon>
        <taxon>Aspergillaceae</taxon>
        <taxon>Aspergillus</taxon>
        <taxon>Aspergillus subgen. Fumigati</taxon>
    </lineage>
</organism>
<keyword evidence="9" id="KW-0342">GTP-binding</keyword>
<dbReference type="GO" id="GO:0008017">
    <property type="term" value="F:microtubule binding"/>
    <property type="evidence" value="ECO:0007669"/>
    <property type="project" value="TreeGrafter"/>
</dbReference>
<dbReference type="PANTHER" id="PTHR11566:SF235">
    <property type="entry name" value="DYNAMIN-RELATED PROTEIN DNM1"/>
    <property type="match status" value="1"/>
</dbReference>
<dbReference type="PROSITE" id="PS50002">
    <property type="entry name" value="SH3"/>
    <property type="match status" value="2"/>
</dbReference>
<dbReference type="SMART" id="SM00326">
    <property type="entry name" value="SH3"/>
    <property type="match status" value="2"/>
</dbReference>
<dbReference type="Pfam" id="PF00350">
    <property type="entry name" value="Dynamin_N"/>
    <property type="match status" value="1"/>
</dbReference>
<proteinExistence type="predicted"/>
<feature type="compositionally biased region" description="Basic and acidic residues" evidence="13">
    <location>
        <begin position="531"/>
        <end position="540"/>
    </location>
</feature>
<feature type="compositionally biased region" description="Low complexity" evidence="13">
    <location>
        <begin position="1345"/>
        <end position="1360"/>
    </location>
</feature>
<dbReference type="EC" id="3.6.5.5" evidence="2"/>
<reference evidence="18" key="1">
    <citation type="submission" date="2020-06" db="EMBL/GenBank/DDBJ databases">
        <title>Draft genome sequences of strains closely related to Aspergillus parafelis and Aspergillus hiratsukae.</title>
        <authorList>
            <person name="Dos Santos R.A.C."/>
            <person name="Rivero-Menendez O."/>
            <person name="Steenwyk J.L."/>
            <person name="Mead M.E."/>
            <person name="Goldman G.H."/>
            <person name="Alastruey-Izquierdo A."/>
            <person name="Rokas A."/>
        </authorList>
    </citation>
    <scope>NUCLEOTIDE SEQUENCE</scope>
    <source>
        <strain evidence="18">CNM-CM6106</strain>
    </source>
</reference>
<dbReference type="Gene3D" id="2.30.30.40">
    <property type="entry name" value="SH3 Domains"/>
    <property type="match status" value="2"/>
</dbReference>
<evidence type="ECO:0000256" key="9">
    <source>
        <dbReference type="ARBA" id="ARBA00023134"/>
    </source>
</evidence>
<comment type="subcellular location">
    <subcellularLocation>
        <location evidence="1">Mitochondrion outer membrane</location>
        <topology evidence="1">Peripheral membrane protein</topology>
    </subcellularLocation>
</comment>
<evidence type="ECO:0000256" key="13">
    <source>
        <dbReference type="SAM" id="MobiDB-lite"/>
    </source>
</evidence>
<gene>
    <name evidence="18" type="ORF">CNMCM6106_005070</name>
</gene>
<keyword evidence="5" id="KW-0547">Nucleotide-binding</keyword>
<dbReference type="CDD" id="cd08771">
    <property type="entry name" value="DLP_1"/>
    <property type="match status" value="1"/>
</dbReference>
<feature type="region of interest" description="Disordered" evidence="13">
    <location>
        <begin position="1344"/>
        <end position="1383"/>
    </location>
</feature>
<dbReference type="InterPro" id="IPR020850">
    <property type="entry name" value="GED_dom"/>
</dbReference>
<evidence type="ECO:0000256" key="12">
    <source>
        <dbReference type="PROSITE-ProRule" id="PRU00192"/>
    </source>
</evidence>
<dbReference type="Pfam" id="PF01031">
    <property type="entry name" value="Dynamin_M"/>
    <property type="match status" value="1"/>
</dbReference>
<evidence type="ECO:0000256" key="6">
    <source>
        <dbReference type="ARBA" id="ARBA00022787"/>
    </source>
</evidence>
<evidence type="ECO:0000259" key="17">
    <source>
        <dbReference type="PROSITE" id="PS51718"/>
    </source>
</evidence>
<name>A0A8H6PP94_9EURO</name>
<keyword evidence="10" id="KW-0472">Membrane</keyword>
<evidence type="ECO:0000259" key="14">
    <source>
        <dbReference type="PROSITE" id="PS50002"/>
    </source>
</evidence>
<evidence type="ECO:0000256" key="3">
    <source>
        <dbReference type="ARBA" id="ARBA00022443"/>
    </source>
</evidence>
<dbReference type="GO" id="GO:0016559">
    <property type="term" value="P:peroxisome fission"/>
    <property type="evidence" value="ECO:0007669"/>
    <property type="project" value="TreeGrafter"/>
</dbReference>
<feature type="domain" description="SH3" evidence="14">
    <location>
        <begin position="629"/>
        <end position="689"/>
    </location>
</feature>
<feature type="compositionally biased region" description="Pro residues" evidence="13">
    <location>
        <begin position="545"/>
        <end position="564"/>
    </location>
</feature>
<dbReference type="Gene3D" id="1.20.120.1240">
    <property type="entry name" value="Dynamin, middle domain"/>
    <property type="match status" value="2"/>
</dbReference>
<dbReference type="Gene3D" id="3.40.20.10">
    <property type="entry name" value="Severin"/>
    <property type="match status" value="1"/>
</dbReference>
<protein>
    <recommendedName>
        <fullName evidence="2">dynamin GTPase</fullName>
        <ecNumber evidence="2">3.6.5.5</ecNumber>
    </recommendedName>
</protein>
<dbReference type="PANTHER" id="PTHR11566">
    <property type="entry name" value="DYNAMIN"/>
    <property type="match status" value="1"/>
</dbReference>
<dbReference type="InterPro" id="IPR027417">
    <property type="entry name" value="P-loop_NTPase"/>
</dbReference>
<dbReference type="PRINTS" id="PR00452">
    <property type="entry name" value="SH3DOMAIN"/>
</dbReference>
<dbReference type="InterPro" id="IPR001452">
    <property type="entry name" value="SH3_domain"/>
</dbReference>
<dbReference type="InterPro" id="IPR001401">
    <property type="entry name" value="Dynamin_GTPase"/>
</dbReference>
<evidence type="ECO:0000256" key="10">
    <source>
        <dbReference type="ARBA" id="ARBA00023136"/>
    </source>
</evidence>
<accession>A0A8H6PP94</accession>
<dbReference type="FunFam" id="2.30.30.40:FF:000273">
    <property type="entry name" value="Actin binding protein"/>
    <property type="match status" value="1"/>
</dbReference>
<dbReference type="GO" id="GO:0005829">
    <property type="term" value="C:cytosol"/>
    <property type="evidence" value="ECO:0007669"/>
    <property type="project" value="UniProtKB-ARBA"/>
</dbReference>
<dbReference type="SUPFAM" id="SSF52540">
    <property type="entry name" value="P-loop containing nucleoside triphosphate hydrolases"/>
    <property type="match status" value="1"/>
</dbReference>
<feature type="region of interest" description="Disordered" evidence="13">
    <location>
        <begin position="316"/>
        <end position="371"/>
    </location>
</feature>
<dbReference type="CDD" id="cd11962">
    <property type="entry name" value="SH3_Abp1_fungi_C1"/>
    <property type="match status" value="1"/>
</dbReference>
<feature type="compositionally biased region" description="Polar residues" evidence="13">
    <location>
        <begin position="1361"/>
        <end position="1372"/>
    </location>
</feature>
<dbReference type="GO" id="GO:0005741">
    <property type="term" value="C:mitochondrial outer membrane"/>
    <property type="evidence" value="ECO:0007669"/>
    <property type="project" value="UniProtKB-SubCell"/>
</dbReference>
<dbReference type="GO" id="GO:0005525">
    <property type="term" value="F:GTP binding"/>
    <property type="evidence" value="ECO:0007669"/>
    <property type="project" value="UniProtKB-KW"/>
</dbReference>
<dbReference type="GO" id="GO:0042802">
    <property type="term" value="F:identical protein binding"/>
    <property type="evidence" value="ECO:0007669"/>
    <property type="project" value="UniProtKB-ARBA"/>
</dbReference>
<comment type="catalytic activity">
    <reaction evidence="11">
        <text>GTP + H2O = GDP + phosphate + H(+)</text>
        <dbReference type="Rhea" id="RHEA:19669"/>
        <dbReference type="ChEBI" id="CHEBI:15377"/>
        <dbReference type="ChEBI" id="CHEBI:15378"/>
        <dbReference type="ChEBI" id="CHEBI:37565"/>
        <dbReference type="ChEBI" id="CHEBI:43474"/>
        <dbReference type="ChEBI" id="CHEBI:58189"/>
        <dbReference type="EC" id="3.6.5.5"/>
    </reaction>
</comment>
<dbReference type="Proteomes" id="UP000662466">
    <property type="component" value="Unassembled WGS sequence"/>
</dbReference>
<evidence type="ECO:0000256" key="7">
    <source>
        <dbReference type="ARBA" id="ARBA00022801"/>
    </source>
</evidence>
<dbReference type="PROSITE" id="PS51263">
    <property type="entry name" value="ADF_H"/>
    <property type="match status" value="1"/>
</dbReference>
<evidence type="ECO:0000256" key="1">
    <source>
        <dbReference type="ARBA" id="ARBA00004450"/>
    </source>
</evidence>
<dbReference type="FunFam" id="2.30.30.40:FF:000242">
    <property type="entry name" value="Actin binding protein"/>
    <property type="match status" value="1"/>
</dbReference>
<dbReference type="GO" id="GO:0003779">
    <property type="term" value="F:actin binding"/>
    <property type="evidence" value="ECO:0007669"/>
    <property type="project" value="InterPro"/>
</dbReference>
<dbReference type="SMART" id="SM00102">
    <property type="entry name" value="ADF"/>
    <property type="match status" value="1"/>
</dbReference>
<keyword evidence="4" id="KW-0597">Phosphoprotein</keyword>
<evidence type="ECO:0000256" key="11">
    <source>
        <dbReference type="ARBA" id="ARBA00048040"/>
    </source>
</evidence>
<evidence type="ECO:0000256" key="8">
    <source>
        <dbReference type="ARBA" id="ARBA00023128"/>
    </source>
</evidence>
<feature type="domain" description="Dynamin-type G" evidence="17">
    <location>
        <begin position="819"/>
        <end position="1020"/>
    </location>
</feature>
<feature type="region of interest" description="Disordered" evidence="13">
    <location>
        <begin position="1239"/>
        <end position="1314"/>
    </location>
</feature>
<evidence type="ECO:0000313" key="19">
    <source>
        <dbReference type="Proteomes" id="UP000662466"/>
    </source>
</evidence>
<dbReference type="InterPro" id="IPR035719">
    <property type="entry name" value="Abp1_fungi_SH3_C1"/>
</dbReference>
<dbReference type="GO" id="GO:0005874">
    <property type="term" value="C:microtubule"/>
    <property type="evidence" value="ECO:0007669"/>
    <property type="project" value="TreeGrafter"/>
</dbReference>